<keyword evidence="2" id="KW-1185">Reference proteome</keyword>
<sequence>WIEEVEKRKMMEFDLAPRVLVGNKVDLLDQRAVETSVAQEFAEEHGMIYMETSAKVSINVEELIFMLVKRILKS</sequence>
<reference evidence="1" key="1">
    <citation type="submission" date="2021-06" db="EMBL/GenBank/DDBJ databases">
        <authorList>
            <person name="Kallberg Y."/>
            <person name="Tangrot J."/>
            <person name="Rosling A."/>
        </authorList>
    </citation>
    <scope>NUCLEOTIDE SEQUENCE</scope>
    <source>
        <strain evidence="1">CL356</strain>
    </source>
</reference>
<name>A0ACA9R5W8_9GLOM</name>
<feature type="non-terminal residue" evidence="1">
    <location>
        <position position="74"/>
    </location>
</feature>
<evidence type="ECO:0000313" key="1">
    <source>
        <dbReference type="EMBL" id="CAG8778170.1"/>
    </source>
</evidence>
<protein>
    <submittedName>
        <fullName evidence="1">3158_t:CDS:1</fullName>
    </submittedName>
</protein>
<accession>A0ACA9R5W8</accession>
<gene>
    <name evidence="1" type="ORF">ACOLOM_LOCUS14198</name>
</gene>
<dbReference type="Proteomes" id="UP000789525">
    <property type="component" value="Unassembled WGS sequence"/>
</dbReference>
<organism evidence="1 2">
    <name type="scientific">Acaulospora colombiana</name>
    <dbReference type="NCBI Taxonomy" id="27376"/>
    <lineage>
        <taxon>Eukaryota</taxon>
        <taxon>Fungi</taxon>
        <taxon>Fungi incertae sedis</taxon>
        <taxon>Mucoromycota</taxon>
        <taxon>Glomeromycotina</taxon>
        <taxon>Glomeromycetes</taxon>
        <taxon>Diversisporales</taxon>
        <taxon>Acaulosporaceae</taxon>
        <taxon>Acaulospora</taxon>
    </lineage>
</organism>
<comment type="caution">
    <text evidence="1">The sequence shown here is derived from an EMBL/GenBank/DDBJ whole genome shotgun (WGS) entry which is preliminary data.</text>
</comment>
<proteinExistence type="predicted"/>
<feature type="non-terminal residue" evidence="1">
    <location>
        <position position="1"/>
    </location>
</feature>
<dbReference type="EMBL" id="CAJVPT010069545">
    <property type="protein sequence ID" value="CAG8778170.1"/>
    <property type="molecule type" value="Genomic_DNA"/>
</dbReference>
<evidence type="ECO:0000313" key="2">
    <source>
        <dbReference type="Proteomes" id="UP000789525"/>
    </source>
</evidence>